<evidence type="ECO:0000313" key="3">
    <source>
        <dbReference type="Proteomes" id="UP000585836"/>
    </source>
</evidence>
<feature type="region of interest" description="Disordered" evidence="1">
    <location>
        <begin position="109"/>
        <end position="142"/>
    </location>
</feature>
<dbReference type="AlphaFoldDB" id="A0A7W9UTH0"/>
<evidence type="ECO:0000313" key="2">
    <source>
        <dbReference type="EMBL" id="MBB5930076.1"/>
    </source>
</evidence>
<evidence type="ECO:0000256" key="1">
    <source>
        <dbReference type="SAM" id="MobiDB-lite"/>
    </source>
</evidence>
<proteinExistence type="predicted"/>
<feature type="compositionally biased region" description="Basic and acidic residues" evidence="1">
    <location>
        <begin position="404"/>
        <end position="420"/>
    </location>
</feature>
<accession>A0A7W9UTH0</accession>
<dbReference type="Proteomes" id="UP000585836">
    <property type="component" value="Unassembled WGS sequence"/>
</dbReference>
<name>A0A7W9UTH0_9ACTN</name>
<dbReference type="RefSeq" id="WP_184970196.1">
    <property type="nucleotide sequence ID" value="NZ_JACHJK010000011.1"/>
</dbReference>
<feature type="compositionally biased region" description="Polar residues" evidence="1">
    <location>
        <begin position="125"/>
        <end position="138"/>
    </location>
</feature>
<reference evidence="2 3" key="1">
    <citation type="submission" date="2020-08" db="EMBL/GenBank/DDBJ databases">
        <title>Genomic Encyclopedia of Type Strains, Phase III (KMG-III): the genomes of soil and plant-associated and newly described type strains.</title>
        <authorList>
            <person name="Whitman W."/>
        </authorList>
    </citation>
    <scope>NUCLEOTIDE SEQUENCE [LARGE SCALE GENOMIC DNA]</scope>
    <source>
        <strain evidence="2 3">CECT 3313</strain>
    </source>
</reference>
<feature type="region of interest" description="Disordered" evidence="1">
    <location>
        <begin position="402"/>
        <end position="424"/>
    </location>
</feature>
<sequence length="775" mass="84556">MDFNALYHANFKLLDDAVTDWSTLVDHLADLKKDAEDDLHKAALKADWAGVNAQVSREFIGKTAGEFGDAHTQATTIRNVLRDTQGELKSYHQQLTDAVSRGRKKNLTVTDAGDGKFTVRGNTRPDWSSDPSGKTSATDQKDVDELRDEIQGILSKATESDNSAKTVLMAIVDQSRLGFSDASYKDRNTAADAVREADELAKLARKDPDDLSVEDFDRLNAGLKKYANDPLFGERFATDLGPQKTLEFWTGISDPNRGDWELGHKRLDQFDDLQRNLGLTLAHATQSDSADMTEWKRKMIDIGDKPLWGGRGGPMGFQVMSNLMRTGDYDDQFLKDYGTELMATERKLTGNGEHRNIAWQHMGGSSWLNRIGDDSGNDPLTGYLKGLSNSPDAATDFFNQQYVSKDDPDNPFERDTDGNGKKGKVSLSNFQYLFEERQWPQESNLHGDETFTGQNNLALALEAATTGHPAGELPTDDTPPHSADQAKLMRALVDSVSDDPSRVKDHSYMSDSLGQIGSEYLPDIHRAMADGPTVKDGKSGWDLLYPLAGTDAQLDHSAVTRFLVTVSQNPEGYAALNVGEKAYTASLMDYHLNPDLPAAQRYPHDPQETITSISRKAGEFNGLLAQGRQEAVLGPASEKDSDYDFAVSQKKNFISGFVGTGVGVGTSFIASPAVGAGVGGAAGTVTSMVLEAFYKDDSGQYQAEAGQDIATRWETIKDSTNNINYTAAHEAAKAYHAGYADKVDTWVSEGTATGFNDATTDIHAMAKDMDTEIPA</sequence>
<comment type="caution">
    <text evidence="2">The sequence shown here is derived from an EMBL/GenBank/DDBJ whole genome shotgun (WGS) entry which is preliminary data.</text>
</comment>
<evidence type="ECO:0008006" key="4">
    <source>
        <dbReference type="Google" id="ProtNLM"/>
    </source>
</evidence>
<keyword evidence="3" id="KW-1185">Reference proteome</keyword>
<dbReference type="EMBL" id="JACHJK010000011">
    <property type="protein sequence ID" value="MBB5930076.1"/>
    <property type="molecule type" value="Genomic_DNA"/>
</dbReference>
<organism evidence="2 3">
    <name type="scientific">Streptomyces echinatus</name>
    <dbReference type="NCBI Taxonomy" id="67293"/>
    <lineage>
        <taxon>Bacteria</taxon>
        <taxon>Bacillati</taxon>
        <taxon>Actinomycetota</taxon>
        <taxon>Actinomycetes</taxon>
        <taxon>Kitasatosporales</taxon>
        <taxon>Streptomycetaceae</taxon>
        <taxon>Streptomyces</taxon>
    </lineage>
</organism>
<protein>
    <recommendedName>
        <fullName evidence="4">AG2 protein</fullName>
    </recommendedName>
</protein>
<gene>
    <name evidence="2" type="ORF">FHS34_005569</name>
</gene>